<comment type="caution">
    <text evidence="1">The sequence shown here is derived from an EMBL/GenBank/DDBJ whole genome shotgun (WGS) entry which is preliminary data.</text>
</comment>
<evidence type="ECO:0000313" key="1">
    <source>
        <dbReference type="EMBL" id="PRP94329.1"/>
    </source>
</evidence>
<name>A0A2S9XN84_9BACT</name>
<gene>
    <name evidence="1" type="ORF">ENSA7_78660</name>
</gene>
<protein>
    <submittedName>
        <fullName evidence="1">Uncharacterized protein</fullName>
    </submittedName>
</protein>
<dbReference type="EMBL" id="PVNL01000142">
    <property type="protein sequence ID" value="PRP94329.1"/>
    <property type="molecule type" value="Genomic_DNA"/>
</dbReference>
<dbReference type="Proteomes" id="UP000238823">
    <property type="component" value="Unassembled WGS sequence"/>
</dbReference>
<dbReference type="AlphaFoldDB" id="A0A2S9XN84"/>
<reference evidence="1 2" key="1">
    <citation type="submission" date="2018-03" db="EMBL/GenBank/DDBJ databases">
        <title>Draft Genome Sequences of the Obligatory Marine Myxobacteria Enhygromyxa salina SWB007.</title>
        <authorList>
            <person name="Poehlein A."/>
            <person name="Moghaddam J.A."/>
            <person name="Harms H."/>
            <person name="Alanjari M."/>
            <person name="Koenig G.M."/>
            <person name="Daniel R."/>
            <person name="Schaeberle T.F."/>
        </authorList>
    </citation>
    <scope>NUCLEOTIDE SEQUENCE [LARGE SCALE GENOMIC DNA]</scope>
    <source>
        <strain evidence="1 2">SWB007</strain>
    </source>
</reference>
<organism evidence="1 2">
    <name type="scientific">Enhygromyxa salina</name>
    <dbReference type="NCBI Taxonomy" id="215803"/>
    <lineage>
        <taxon>Bacteria</taxon>
        <taxon>Pseudomonadati</taxon>
        <taxon>Myxococcota</taxon>
        <taxon>Polyangia</taxon>
        <taxon>Nannocystales</taxon>
        <taxon>Nannocystaceae</taxon>
        <taxon>Enhygromyxa</taxon>
    </lineage>
</organism>
<sequence>MPARSSGSSVVVVRAQAATPNTQTAAYPSGGELVLIMGARPRDFTYNGSVLISEKWSGGDTAGTVSWGLDAGGRIISQSINAGSTVGIGYDQDDWAGGH</sequence>
<accession>A0A2S9XN84</accession>
<proteinExistence type="predicted"/>
<evidence type="ECO:0000313" key="2">
    <source>
        <dbReference type="Proteomes" id="UP000238823"/>
    </source>
</evidence>